<evidence type="ECO:0000256" key="2">
    <source>
        <dbReference type="ARBA" id="ARBA00022679"/>
    </source>
</evidence>
<proteinExistence type="inferred from homology"/>
<reference evidence="10 11" key="1">
    <citation type="submission" date="2020-08" db="EMBL/GenBank/DDBJ databases">
        <title>Genomic Encyclopedia of Type Strains, Phase III (KMG-III): the genomes of soil and plant-associated and newly described type strains.</title>
        <authorList>
            <person name="Whitman W."/>
        </authorList>
    </citation>
    <scope>NUCLEOTIDE SEQUENCE [LARGE SCALE GENOMIC DNA]</scope>
    <source>
        <strain evidence="10 11">CECT 8075</strain>
    </source>
</reference>
<dbReference type="EC" id="2.7.8.7" evidence="8"/>
<dbReference type="Proteomes" id="UP000536179">
    <property type="component" value="Unassembled WGS sequence"/>
</dbReference>
<evidence type="ECO:0000256" key="5">
    <source>
        <dbReference type="ARBA" id="ARBA00022842"/>
    </source>
</evidence>
<dbReference type="GO" id="GO:0008897">
    <property type="term" value="F:holo-[acyl-carrier-protein] synthase activity"/>
    <property type="evidence" value="ECO:0007669"/>
    <property type="project" value="UniProtKB-UniRule"/>
</dbReference>
<dbReference type="EMBL" id="JACHXU010000002">
    <property type="protein sequence ID" value="MBB3204780.1"/>
    <property type="molecule type" value="Genomic_DNA"/>
</dbReference>
<dbReference type="InterPro" id="IPR037143">
    <property type="entry name" value="4-PPantetheinyl_Trfase_dom_sf"/>
</dbReference>
<evidence type="ECO:0000259" key="9">
    <source>
        <dbReference type="Pfam" id="PF01648"/>
    </source>
</evidence>
<keyword evidence="6 8" id="KW-0443">Lipid metabolism</keyword>
<evidence type="ECO:0000313" key="10">
    <source>
        <dbReference type="EMBL" id="MBB3204780.1"/>
    </source>
</evidence>
<keyword evidence="1 8" id="KW-0444">Lipid biosynthesis</keyword>
<evidence type="ECO:0000256" key="8">
    <source>
        <dbReference type="HAMAP-Rule" id="MF_00101"/>
    </source>
</evidence>
<dbReference type="GO" id="GO:0005737">
    <property type="term" value="C:cytoplasm"/>
    <property type="evidence" value="ECO:0007669"/>
    <property type="project" value="UniProtKB-SubCell"/>
</dbReference>
<feature type="domain" description="4'-phosphopantetheinyl transferase" evidence="9">
    <location>
        <begin position="5"/>
        <end position="105"/>
    </location>
</feature>
<comment type="catalytic activity">
    <reaction evidence="8">
        <text>apo-[ACP] + CoA = holo-[ACP] + adenosine 3',5'-bisphosphate + H(+)</text>
        <dbReference type="Rhea" id="RHEA:12068"/>
        <dbReference type="Rhea" id="RHEA-COMP:9685"/>
        <dbReference type="Rhea" id="RHEA-COMP:9690"/>
        <dbReference type="ChEBI" id="CHEBI:15378"/>
        <dbReference type="ChEBI" id="CHEBI:29999"/>
        <dbReference type="ChEBI" id="CHEBI:57287"/>
        <dbReference type="ChEBI" id="CHEBI:58343"/>
        <dbReference type="ChEBI" id="CHEBI:64479"/>
        <dbReference type="EC" id="2.7.8.7"/>
    </reaction>
</comment>
<feature type="binding site" evidence="8">
    <location>
        <position position="9"/>
    </location>
    <ligand>
        <name>Mg(2+)</name>
        <dbReference type="ChEBI" id="CHEBI:18420"/>
    </ligand>
</feature>
<evidence type="ECO:0000256" key="7">
    <source>
        <dbReference type="ARBA" id="ARBA00023160"/>
    </source>
</evidence>
<dbReference type="AlphaFoldDB" id="A0A7W5DUG7"/>
<dbReference type="HAMAP" id="MF_00101">
    <property type="entry name" value="AcpS"/>
    <property type="match status" value="1"/>
</dbReference>
<organism evidence="10 11">
    <name type="scientific">Aporhodopirellula rubra</name>
    <dbReference type="NCBI Taxonomy" id="980271"/>
    <lineage>
        <taxon>Bacteria</taxon>
        <taxon>Pseudomonadati</taxon>
        <taxon>Planctomycetota</taxon>
        <taxon>Planctomycetia</taxon>
        <taxon>Pirellulales</taxon>
        <taxon>Pirellulaceae</taxon>
        <taxon>Aporhodopirellula</taxon>
    </lineage>
</organism>
<dbReference type="Gene3D" id="3.90.470.20">
    <property type="entry name" value="4'-phosphopantetheinyl transferase domain"/>
    <property type="match status" value="1"/>
</dbReference>
<dbReference type="SUPFAM" id="SSF56214">
    <property type="entry name" value="4'-phosphopantetheinyl transferase"/>
    <property type="match status" value="1"/>
</dbReference>
<keyword evidence="4 8" id="KW-0276">Fatty acid metabolism</keyword>
<comment type="caution">
    <text evidence="10">The sequence shown here is derived from an EMBL/GenBank/DDBJ whole genome shotgun (WGS) entry which is preliminary data.</text>
</comment>
<sequence>MAIVAVGTEIVQCARISQMIQQHGEQFLERVFTPAEIDHCAQLPDATSHFSRRWAAKQAVYKALHCHRKGVRWTEIEIQTRPHSGPTISLTGSAHERALDAGVDTIHLSLGGCRTQAIAYVILWQDDTFETHPSDDD</sequence>
<dbReference type="InterPro" id="IPR004568">
    <property type="entry name" value="Ppantetheine-prot_Trfase_dom"/>
</dbReference>
<keyword evidence="11" id="KW-1185">Reference proteome</keyword>
<keyword evidence="3 8" id="KW-0479">Metal-binding</keyword>
<dbReference type="NCBIfam" id="TIGR00516">
    <property type="entry name" value="acpS"/>
    <property type="match status" value="1"/>
</dbReference>
<dbReference type="InterPro" id="IPR008278">
    <property type="entry name" value="4-PPantetheinyl_Trfase_dom"/>
</dbReference>
<keyword evidence="7 8" id="KW-0275">Fatty acid biosynthesis</keyword>
<dbReference type="NCBIfam" id="TIGR00556">
    <property type="entry name" value="pantethn_trn"/>
    <property type="match status" value="1"/>
</dbReference>
<keyword evidence="2 8" id="KW-0808">Transferase</keyword>
<comment type="similarity">
    <text evidence="8">Belongs to the P-Pant transferase superfamily. AcpS family.</text>
</comment>
<dbReference type="RefSeq" id="WP_009096653.1">
    <property type="nucleotide sequence ID" value="NZ_JACHXU010000002.1"/>
</dbReference>
<name>A0A7W5DUG7_9BACT</name>
<evidence type="ECO:0000256" key="6">
    <source>
        <dbReference type="ARBA" id="ARBA00023098"/>
    </source>
</evidence>
<feature type="binding site" evidence="8">
    <location>
        <position position="58"/>
    </location>
    <ligand>
        <name>Mg(2+)</name>
        <dbReference type="ChEBI" id="CHEBI:18420"/>
    </ligand>
</feature>
<dbReference type="Pfam" id="PF01648">
    <property type="entry name" value="ACPS"/>
    <property type="match status" value="1"/>
</dbReference>
<keyword evidence="8" id="KW-0963">Cytoplasm</keyword>
<gene>
    <name evidence="8" type="primary">acpS</name>
    <name evidence="10" type="ORF">FHS27_000547</name>
</gene>
<evidence type="ECO:0000256" key="1">
    <source>
        <dbReference type="ARBA" id="ARBA00022516"/>
    </source>
</evidence>
<dbReference type="GO" id="GO:0006633">
    <property type="term" value="P:fatty acid biosynthetic process"/>
    <property type="evidence" value="ECO:0007669"/>
    <property type="project" value="UniProtKB-UniRule"/>
</dbReference>
<protein>
    <recommendedName>
        <fullName evidence="8">Holo-[acyl-carrier-protein] synthase</fullName>
        <shortName evidence="8">Holo-ACP synthase</shortName>
        <ecNumber evidence="8">2.7.8.7</ecNumber>
    </recommendedName>
    <alternativeName>
        <fullName evidence="8">4'-phosphopantetheinyl transferase AcpS</fullName>
    </alternativeName>
</protein>
<keyword evidence="5 8" id="KW-0460">Magnesium</keyword>
<comment type="function">
    <text evidence="8">Transfers the 4'-phosphopantetheine moiety from coenzyme A to a Ser of acyl-carrier-protein.</text>
</comment>
<evidence type="ECO:0000256" key="3">
    <source>
        <dbReference type="ARBA" id="ARBA00022723"/>
    </source>
</evidence>
<comment type="subcellular location">
    <subcellularLocation>
        <location evidence="8">Cytoplasm</location>
    </subcellularLocation>
</comment>
<comment type="cofactor">
    <cofactor evidence="8">
        <name>Mg(2+)</name>
        <dbReference type="ChEBI" id="CHEBI:18420"/>
    </cofactor>
</comment>
<dbReference type="GO" id="GO:0000287">
    <property type="term" value="F:magnesium ion binding"/>
    <property type="evidence" value="ECO:0007669"/>
    <property type="project" value="UniProtKB-UniRule"/>
</dbReference>
<accession>A0A7W5DUG7</accession>
<evidence type="ECO:0000256" key="4">
    <source>
        <dbReference type="ARBA" id="ARBA00022832"/>
    </source>
</evidence>
<dbReference type="InterPro" id="IPR002582">
    <property type="entry name" value="ACPS"/>
</dbReference>
<evidence type="ECO:0000313" key="11">
    <source>
        <dbReference type="Proteomes" id="UP000536179"/>
    </source>
</evidence>